<keyword evidence="3" id="KW-1185">Reference proteome</keyword>
<sequence length="278" mass="30400">MLKSVNQWCFPAGTPLQELFEVSRKAGYDAVELNLYAPGNVGLTTDTTPGEADAIAKLAAEYGLQLKSVSTGLQGKTPMSSPDADVRAQGRAVVVKQLEIAERIGADSVLVVPGFVNAATSYDDCYERSRNELEKLIPEAEKRGVKIAVENVWNKFLLSPLEMKRYVDDLNSPNLGVYFDVGNIILYGFPQHWIRILGSRIFKVHVKDFKAAVGNGGGFVPLLAGDVNWPEVIAALREVGYDDTLTAEIGIYSTNPHQAVYDTANQLEAIINSVPRDR</sequence>
<dbReference type="OrthoDB" id="9782669at2"/>
<comment type="caution">
    <text evidence="2">The sequence shown here is derived from an EMBL/GenBank/DDBJ whole genome shotgun (WGS) entry which is preliminary data.</text>
</comment>
<gene>
    <name evidence="2" type="ORF">FE784_36015</name>
</gene>
<feature type="domain" description="Xylose isomerase-like TIM barrel" evidence="1">
    <location>
        <begin position="21"/>
        <end position="260"/>
    </location>
</feature>
<dbReference type="RefSeq" id="WP_139607081.1">
    <property type="nucleotide sequence ID" value="NZ_VDCQ01000084.1"/>
</dbReference>
<dbReference type="PANTHER" id="PTHR12110">
    <property type="entry name" value="HYDROXYPYRUVATE ISOMERASE"/>
    <property type="match status" value="1"/>
</dbReference>
<accession>A0A5C4SZP8</accession>
<organism evidence="2 3">
    <name type="scientific">Paenibacillus hemerocallicola</name>
    <dbReference type="NCBI Taxonomy" id="1172614"/>
    <lineage>
        <taxon>Bacteria</taxon>
        <taxon>Bacillati</taxon>
        <taxon>Bacillota</taxon>
        <taxon>Bacilli</taxon>
        <taxon>Bacillales</taxon>
        <taxon>Paenibacillaceae</taxon>
        <taxon>Paenibacillus</taxon>
    </lineage>
</organism>
<name>A0A5C4SZP8_9BACL</name>
<reference evidence="2 3" key="1">
    <citation type="submission" date="2019-05" db="EMBL/GenBank/DDBJ databases">
        <title>We sequenced the genome of Paenibacillus hemerocallicola KCTC 33185 for further insight into its adaptation and study the phylogeny of Paenibacillus.</title>
        <authorList>
            <person name="Narsing Rao M.P."/>
        </authorList>
    </citation>
    <scope>NUCLEOTIDE SEQUENCE [LARGE SCALE GENOMIC DNA]</scope>
    <source>
        <strain evidence="2 3">KCTC 33185</strain>
    </source>
</reference>
<dbReference type="Gene3D" id="3.20.20.150">
    <property type="entry name" value="Divalent-metal-dependent TIM barrel enzymes"/>
    <property type="match status" value="1"/>
</dbReference>
<dbReference type="GO" id="GO:0016853">
    <property type="term" value="F:isomerase activity"/>
    <property type="evidence" value="ECO:0007669"/>
    <property type="project" value="UniProtKB-KW"/>
</dbReference>
<dbReference type="PANTHER" id="PTHR12110:SF53">
    <property type="entry name" value="BLR5974 PROTEIN"/>
    <property type="match status" value="1"/>
</dbReference>
<dbReference type="InterPro" id="IPR013022">
    <property type="entry name" value="Xyl_isomerase-like_TIM-brl"/>
</dbReference>
<dbReference type="InterPro" id="IPR050312">
    <property type="entry name" value="IolE/XylAMocC-like"/>
</dbReference>
<evidence type="ECO:0000313" key="3">
    <source>
        <dbReference type="Proteomes" id="UP000307943"/>
    </source>
</evidence>
<dbReference type="AlphaFoldDB" id="A0A5C4SZP8"/>
<dbReference type="Pfam" id="PF01261">
    <property type="entry name" value="AP_endonuc_2"/>
    <property type="match status" value="1"/>
</dbReference>
<keyword evidence="2" id="KW-0413">Isomerase</keyword>
<proteinExistence type="predicted"/>
<dbReference type="EMBL" id="VDCQ01000084">
    <property type="protein sequence ID" value="TNJ60330.1"/>
    <property type="molecule type" value="Genomic_DNA"/>
</dbReference>
<evidence type="ECO:0000313" key="2">
    <source>
        <dbReference type="EMBL" id="TNJ60330.1"/>
    </source>
</evidence>
<protein>
    <submittedName>
        <fullName evidence="2">Sugar phosphate isomerase/epimerase</fullName>
    </submittedName>
</protein>
<evidence type="ECO:0000259" key="1">
    <source>
        <dbReference type="Pfam" id="PF01261"/>
    </source>
</evidence>
<dbReference type="SUPFAM" id="SSF51658">
    <property type="entry name" value="Xylose isomerase-like"/>
    <property type="match status" value="1"/>
</dbReference>
<dbReference type="Proteomes" id="UP000307943">
    <property type="component" value="Unassembled WGS sequence"/>
</dbReference>
<dbReference type="InterPro" id="IPR036237">
    <property type="entry name" value="Xyl_isomerase-like_sf"/>
</dbReference>